<dbReference type="PANTHER" id="PTHR11575:SF24">
    <property type="entry name" value="5'-NUCLEOTIDASE"/>
    <property type="match status" value="1"/>
</dbReference>
<dbReference type="InterPro" id="IPR006179">
    <property type="entry name" value="5_nucleotidase/apyrase"/>
</dbReference>
<dbReference type="Pfam" id="PF02872">
    <property type="entry name" value="5_nucleotid_C"/>
    <property type="match status" value="1"/>
</dbReference>
<dbReference type="GO" id="GO:0009166">
    <property type="term" value="P:nucleotide catabolic process"/>
    <property type="evidence" value="ECO:0007669"/>
    <property type="project" value="InterPro"/>
</dbReference>
<feature type="domain" description="5'-Nucleotidase C-terminal" evidence="1">
    <location>
        <begin position="79"/>
        <end position="214"/>
    </location>
</feature>
<dbReference type="EMBL" id="FOVN01000004">
    <property type="protein sequence ID" value="SFN79333.1"/>
    <property type="molecule type" value="Genomic_DNA"/>
</dbReference>
<dbReference type="OrthoDB" id="4762412at2"/>
<dbReference type="STRING" id="649333.SAMN04487989_10441"/>
<sequence>MKIPHLLIAIFTLALFNCKQEVWQIKQIKGKQIAITDSLKADPEIEAFIKPFREHVNKDLDSVLSYAVDTYSKSDGEFNTAIGNLFADVVYEQANPIFFKKTGKNIDMVLLNHGGIRSIISKGPVTSRTAYEIMPFENSIVVVGLKGSQINLLIDYLIKAKRAHPIAKLNLILDINDHLKEATISGKPIDVIKTYYVATNDYLYSGGDHMTFFKPEESIVFLDYKIRNAFIDYFKKTDTISPVIDNRFIKLKK</sequence>
<dbReference type="GO" id="GO:0030288">
    <property type="term" value="C:outer membrane-bounded periplasmic space"/>
    <property type="evidence" value="ECO:0007669"/>
    <property type="project" value="TreeGrafter"/>
</dbReference>
<organism evidence="2 3">
    <name type="scientific">Bizionia echini</name>
    <dbReference type="NCBI Taxonomy" id="649333"/>
    <lineage>
        <taxon>Bacteria</taxon>
        <taxon>Pseudomonadati</taxon>
        <taxon>Bacteroidota</taxon>
        <taxon>Flavobacteriia</taxon>
        <taxon>Flavobacteriales</taxon>
        <taxon>Flavobacteriaceae</taxon>
        <taxon>Bizionia</taxon>
    </lineage>
</organism>
<dbReference type="GO" id="GO:0016787">
    <property type="term" value="F:hydrolase activity"/>
    <property type="evidence" value="ECO:0007669"/>
    <property type="project" value="InterPro"/>
</dbReference>
<dbReference type="Proteomes" id="UP000198705">
    <property type="component" value="Unassembled WGS sequence"/>
</dbReference>
<evidence type="ECO:0000259" key="1">
    <source>
        <dbReference type="Pfam" id="PF02872"/>
    </source>
</evidence>
<dbReference type="RefSeq" id="WP_092208261.1">
    <property type="nucleotide sequence ID" value="NZ_FOVN01000004.1"/>
</dbReference>
<dbReference type="InterPro" id="IPR008334">
    <property type="entry name" value="5'-Nucleotdase_C"/>
</dbReference>
<dbReference type="PANTHER" id="PTHR11575">
    <property type="entry name" value="5'-NUCLEOTIDASE-RELATED"/>
    <property type="match status" value="1"/>
</dbReference>
<dbReference type="AlphaFoldDB" id="A0A1I5BX98"/>
<name>A0A1I5BX98_9FLAO</name>
<keyword evidence="3" id="KW-1185">Reference proteome</keyword>
<accession>A0A1I5BX98</accession>
<dbReference type="InterPro" id="IPR036907">
    <property type="entry name" value="5'-Nucleotdase_C_sf"/>
</dbReference>
<protein>
    <submittedName>
        <fullName evidence="2">5'-nucleotidase, C-terminal domain</fullName>
    </submittedName>
</protein>
<reference evidence="3" key="1">
    <citation type="submission" date="2016-10" db="EMBL/GenBank/DDBJ databases">
        <authorList>
            <person name="Varghese N."/>
            <person name="Submissions S."/>
        </authorList>
    </citation>
    <scope>NUCLEOTIDE SEQUENCE [LARGE SCALE GENOMIC DNA]</scope>
    <source>
        <strain evidence="3">DSM 23925</strain>
    </source>
</reference>
<evidence type="ECO:0000313" key="2">
    <source>
        <dbReference type="EMBL" id="SFN79333.1"/>
    </source>
</evidence>
<gene>
    <name evidence="2" type="ORF">SAMN04487989_10441</name>
</gene>
<dbReference type="Gene3D" id="3.90.780.10">
    <property type="entry name" value="5'-Nucleotidase, C-terminal domain"/>
    <property type="match status" value="1"/>
</dbReference>
<dbReference type="SUPFAM" id="SSF55816">
    <property type="entry name" value="5'-nucleotidase (syn. UDP-sugar hydrolase), C-terminal domain"/>
    <property type="match status" value="1"/>
</dbReference>
<dbReference type="PRINTS" id="PR01607">
    <property type="entry name" value="APYRASEFAMLY"/>
</dbReference>
<proteinExistence type="predicted"/>
<evidence type="ECO:0000313" key="3">
    <source>
        <dbReference type="Proteomes" id="UP000198705"/>
    </source>
</evidence>